<reference evidence="2 3" key="1">
    <citation type="submission" date="2020-07" db="EMBL/GenBank/DDBJ databases">
        <title>Stappia sp., F7233, whole genome shotgun sequencing project.</title>
        <authorList>
            <person name="Jiang S."/>
            <person name="Liu Z.W."/>
            <person name="Du Z.J."/>
        </authorList>
    </citation>
    <scope>NUCLEOTIDE SEQUENCE [LARGE SCALE GENOMIC DNA]</scope>
    <source>
        <strain evidence="2 3">F7233</strain>
    </source>
</reference>
<dbReference type="GO" id="GO:0008168">
    <property type="term" value="F:methyltransferase activity"/>
    <property type="evidence" value="ECO:0007669"/>
    <property type="project" value="UniProtKB-KW"/>
</dbReference>
<dbReference type="GO" id="GO:0032259">
    <property type="term" value="P:methylation"/>
    <property type="evidence" value="ECO:0007669"/>
    <property type="project" value="UniProtKB-KW"/>
</dbReference>
<name>A0A839A9Q1_9HYPH</name>
<dbReference type="InterPro" id="IPR029063">
    <property type="entry name" value="SAM-dependent_MTases_sf"/>
</dbReference>
<evidence type="ECO:0000259" key="1">
    <source>
        <dbReference type="Pfam" id="PF13649"/>
    </source>
</evidence>
<accession>A0A839A9Q1</accession>
<dbReference type="AlphaFoldDB" id="A0A839A9Q1"/>
<organism evidence="2 3">
    <name type="scientific">Stappia albiluteola</name>
    <dbReference type="NCBI Taxonomy" id="2758565"/>
    <lineage>
        <taxon>Bacteria</taxon>
        <taxon>Pseudomonadati</taxon>
        <taxon>Pseudomonadota</taxon>
        <taxon>Alphaproteobacteria</taxon>
        <taxon>Hyphomicrobiales</taxon>
        <taxon>Stappiaceae</taxon>
        <taxon>Stappia</taxon>
    </lineage>
</organism>
<protein>
    <submittedName>
        <fullName evidence="2">Methyltransferase domain-containing protein</fullName>
    </submittedName>
</protein>
<feature type="domain" description="Methyltransferase" evidence="1">
    <location>
        <begin position="44"/>
        <end position="128"/>
    </location>
</feature>
<keyword evidence="2" id="KW-0808">Transferase</keyword>
<dbReference type="Gene3D" id="3.40.50.150">
    <property type="entry name" value="Vaccinia Virus protein VP39"/>
    <property type="match status" value="1"/>
</dbReference>
<evidence type="ECO:0000313" key="2">
    <source>
        <dbReference type="EMBL" id="MBA5775916.1"/>
    </source>
</evidence>
<comment type="caution">
    <text evidence="2">The sequence shown here is derived from an EMBL/GenBank/DDBJ whole genome shotgun (WGS) entry which is preliminary data.</text>
</comment>
<dbReference type="Pfam" id="PF13649">
    <property type="entry name" value="Methyltransf_25"/>
    <property type="match status" value="1"/>
</dbReference>
<keyword evidence="2" id="KW-0489">Methyltransferase</keyword>
<dbReference type="EMBL" id="JACFXV010000031">
    <property type="protein sequence ID" value="MBA5775916.1"/>
    <property type="molecule type" value="Genomic_DNA"/>
</dbReference>
<dbReference type="RefSeq" id="WP_182161806.1">
    <property type="nucleotide sequence ID" value="NZ_JACFXV010000031.1"/>
</dbReference>
<dbReference type="SUPFAM" id="SSF53335">
    <property type="entry name" value="S-adenosyl-L-methionine-dependent methyltransferases"/>
    <property type="match status" value="1"/>
</dbReference>
<keyword evidence="3" id="KW-1185">Reference proteome</keyword>
<proteinExistence type="predicted"/>
<dbReference type="Proteomes" id="UP000541109">
    <property type="component" value="Unassembled WGS sequence"/>
</dbReference>
<gene>
    <name evidence="2" type="ORF">H2509_02110</name>
</gene>
<sequence length="270" mass="28682">MSGFSSEWLASREPVDQRARNVRVRDGFLDHLRASTKGRVPHLVDLGSGTGSSLRALAPAIGGPQHWTLTDHDPALLALAKSAAEPFADCRAEVRQADLAADLAAALPDDADAVTTSAFLDLVSERWLGDLIAVLAKRRLPFLAMLTYDGRAGAAPAHPFDETVRQAMNRHQKTDKGFGPALGPDAAARAVSAFAEAGFLVIAGASDWRALAAETAFQTMLVEGWAQAAREIGEDEASIAAWQEDRLSRINAQGLTTLVGHLDFAALPAI</sequence>
<evidence type="ECO:0000313" key="3">
    <source>
        <dbReference type="Proteomes" id="UP000541109"/>
    </source>
</evidence>
<dbReference type="InterPro" id="IPR041698">
    <property type="entry name" value="Methyltransf_25"/>
</dbReference>